<dbReference type="AlphaFoldDB" id="A0A4C1WFS2"/>
<evidence type="ECO:0000313" key="1">
    <source>
        <dbReference type="EMBL" id="GBP48975.1"/>
    </source>
</evidence>
<dbReference type="EMBL" id="BGZK01000535">
    <property type="protein sequence ID" value="GBP48975.1"/>
    <property type="molecule type" value="Genomic_DNA"/>
</dbReference>
<evidence type="ECO:0000313" key="2">
    <source>
        <dbReference type="Proteomes" id="UP000299102"/>
    </source>
</evidence>
<accession>A0A4C1WFS2</accession>
<proteinExistence type="predicted"/>
<name>A0A4C1WFS2_EUMVA</name>
<sequence length="138" mass="15105">MPITCTSSTLSYKISHGGRARAAGILVLPCAPCDVAPVDVALVDCRTPADFSRRLLMDAYYGPRAAPDDGAATRTLRMPLRQITSTTRSEKLSTLSSCMIFIKWVHQLYQLELSACRLEAQARARPRREAGLAPRAGR</sequence>
<gene>
    <name evidence="1" type="ORF">EVAR_35595_1</name>
</gene>
<dbReference type="Proteomes" id="UP000299102">
    <property type="component" value="Unassembled WGS sequence"/>
</dbReference>
<organism evidence="1 2">
    <name type="scientific">Eumeta variegata</name>
    <name type="common">Bagworm moth</name>
    <name type="synonym">Eumeta japonica</name>
    <dbReference type="NCBI Taxonomy" id="151549"/>
    <lineage>
        <taxon>Eukaryota</taxon>
        <taxon>Metazoa</taxon>
        <taxon>Ecdysozoa</taxon>
        <taxon>Arthropoda</taxon>
        <taxon>Hexapoda</taxon>
        <taxon>Insecta</taxon>
        <taxon>Pterygota</taxon>
        <taxon>Neoptera</taxon>
        <taxon>Endopterygota</taxon>
        <taxon>Lepidoptera</taxon>
        <taxon>Glossata</taxon>
        <taxon>Ditrysia</taxon>
        <taxon>Tineoidea</taxon>
        <taxon>Psychidae</taxon>
        <taxon>Oiketicinae</taxon>
        <taxon>Eumeta</taxon>
    </lineage>
</organism>
<protein>
    <submittedName>
        <fullName evidence="1">Uncharacterized protein</fullName>
    </submittedName>
</protein>
<reference evidence="1 2" key="1">
    <citation type="journal article" date="2019" name="Commun. Biol.">
        <title>The bagworm genome reveals a unique fibroin gene that provides high tensile strength.</title>
        <authorList>
            <person name="Kono N."/>
            <person name="Nakamura H."/>
            <person name="Ohtoshi R."/>
            <person name="Tomita M."/>
            <person name="Numata K."/>
            <person name="Arakawa K."/>
        </authorList>
    </citation>
    <scope>NUCLEOTIDE SEQUENCE [LARGE SCALE GENOMIC DNA]</scope>
</reference>
<comment type="caution">
    <text evidence="1">The sequence shown here is derived from an EMBL/GenBank/DDBJ whole genome shotgun (WGS) entry which is preliminary data.</text>
</comment>
<keyword evidence="2" id="KW-1185">Reference proteome</keyword>